<evidence type="ECO:0000256" key="6">
    <source>
        <dbReference type="RuleBase" id="RU364019"/>
    </source>
</evidence>
<feature type="compositionally biased region" description="Polar residues" evidence="7">
    <location>
        <begin position="54"/>
        <end position="68"/>
    </location>
</feature>
<dbReference type="RefSeq" id="XP_018808687.1">
    <property type="nucleotide sequence ID" value="XM_018953142.2"/>
</dbReference>
<evidence type="ECO:0000256" key="4">
    <source>
        <dbReference type="ARBA" id="ARBA00022781"/>
    </source>
</evidence>
<dbReference type="FunFam" id="1.20.5.2950:FF:000001">
    <property type="entry name" value="V-type proton ATPase subunit G"/>
    <property type="match status" value="1"/>
</dbReference>
<dbReference type="GO" id="GO:0000221">
    <property type="term" value="C:vacuolar proton-transporting V-type ATPase, V1 domain"/>
    <property type="evidence" value="ECO:0000318"/>
    <property type="project" value="GO_Central"/>
</dbReference>
<feature type="compositionally biased region" description="Basic and acidic residues" evidence="7">
    <location>
        <begin position="37"/>
        <end position="53"/>
    </location>
</feature>
<dbReference type="GO" id="GO:0016887">
    <property type="term" value="F:ATP hydrolysis activity"/>
    <property type="evidence" value="ECO:0000318"/>
    <property type="project" value="GO_Central"/>
</dbReference>
<keyword evidence="4 6" id="KW-0375">Hydrogen ion transport</keyword>
<comment type="function">
    <text evidence="6">Subunit of the V1 complex of vacuolar(H+)-ATPase (V-ATPase), a multisubunit enzyme composed of a peripheral complex (V1) that hydrolyzes ATP and a membrane integral complex (V0) that translocates protons. V-ATPase is responsible for acidifying and maintaining the pH of intracellular compartments and in some cell types, is targeted to the plasma membrane, where it is responsible for acidifying the extracellular environment.</text>
</comment>
<name>A0A2I4DNG5_JUGRE</name>
<dbReference type="AlphaFoldDB" id="A0A2I4DNG5"/>
<dbReference type="NCBIfam" id="TIGR01147">
    <property type="entry name" value="V_ATP_synt_G"/>
    <property type="match status" value="1"/>
</dbReference>
<sequence length="110" mass="12307">MATNRVQGGIQQLLTAEQEAQHIVNSAKSAKTARLKQAQEEAEKERAEYRSQTELEFQGKVAQSSGDSGANVKRLEQETEAKIYHLKLEASRISQDVVKMLLKHVTTVKK</sequence>
<reference evidence="9 10" key="1">
    <citation type="submission" date="2025-04" db="UniProtKB">
        <authorList>
            <consortium name="RefSeq"/>
        </authorList>
    </citation>
    <scope>IDENTIFICATION</scope>
    <source>
        <tissue evidence="9 10">Leaves</tissue>
    </source>
</reference>
<feature type="region of interest" description="Disordered" evidence="7">
    <location>
        <begin position="37"/>
        <end position="72"/>
    </location>
</feature>
<dbReference type="PANTHER" id="PTHR12713:SF11">
    <property type="entry name" value="V-TYPE PROTON ATPASE SUBUNIT G"/>
    <property type="match status" value="1"/>
</dbReference>
<evidence type="ECO:0000256" key="1">
    <source>
        <dbReference type="ARBA" id="ARBA00003847"/>
    </source>
</evidence>
<dbReference type="Proteomes" id="UP000235220">
    <property type="component" value="Chromosome 3"/>
</dbReference>
<keyword evidence="3 6" id="KW-0813">Transport</keyword>
<dbReference type="RefSeq" id="XP_018808689.1">
    <property type="nucleotide sequence ID" value="XM_018953144.2"/>
</dbReference>
<dbReference type="RefSeq" id="XP_018808684.1">
    <property type="nucleotide sequence ID" value="XM_018953139.2"/>
</dbReference>
<evidence type="ECO:0000256" key="7">
    <source>
        <dbReference type="SAM" id="MobiDB-lite"/>
    </source>
</evidence>
<comment type="function">
    <text evidence="1">Catalytic subunit of the peripheral V1 complex of vacuolar ATPase (V-ATPase). V-ATPase is responsible for acidifying a variety of intracellular compartments in eukaryotic cells.</text>
</comment>
<evidence type="ECO:0000313" key="10">
    <source>
        <dbReference type="RefSeq" id="XP_018808687.1"/>
    </source>
</evidence>
<dbReference type="STRING" id="51240.A0A2I4DNG5"/>
<evidence type="ECO:0000313" key="11">
    <source>
        <dbReference type="RefSeq" id="XP_018808688.1"/>
    </source>
</evidence>
<dbReference type="GO" id="GO:0046961">
    <property type="term" value="F:proton-transporting ATPase activity, rotational mechanism"/>
    <property type="evidence" value="ECO:0000318"/>
    <property type="project" value="GO_Central"/>
</dbReference>
<accession>A0A2I4DNG5</accession>
<comment type="subunit">
    <text evidence="6">V-ATPase is a heteromultimeric enzyme made up of two complexes: the ATP-hydrolytic V1 complex and the proton translocation V0 complex.</text>
</comment>
<dbReference type="GeneID" id="108981892"/>
<dbReference type="Gene3D" id="1.20.5.2950">
    <property type="match status" value="1"/>
</dbReference>
<evidence type="ECO:0000256" key="2">
    <source>
        <dbReference type="ARBA" id="ARBA00010066"/>
    </source>
</evidence>
<keyword evidence="8" id="KW-1185">Reference proteome</keyword>
<dbReference type="RefSeq" id="XP_018808688.1">
    <property type="nucleotide sequence ID" value="XM_018953143.2"/>
</dbReference>
<dbReference type="PANTHER" id="PTHR12713">
    <property type="entry name" value="VACUOLAR ATP SYNTHASE SUBUNIT G"/>
    <property type="match status" value="1"/>
</dbReference>
<organism evidence="8 12">
    <name type="scientific">Juglans regia</name>
    <name type="common">English walnut</name>
    <dbReference type="NCBI Taxonomy" id="51240"/>
    <lineage>
        <taxon>Eukaryota</taxon>
        <taxon>Viridiplantae</taxon>
        <taxon>Streptophyta</taxon>
        <taxon>Embryophyta</taxon>
        <taxon>Tracheophyta</taxon>
        <taxon>Spermatophyta</taxon>
        <taxon>Magnoliopsida</taxon>
        <taxon>eudicotyledons</taxon>
        <taxon>Gunneridae</taxon>
        <taxon>Pentapetalae</taxon>
        <taxon>rosids</taxon>
        <taxon>fabids</taxon>
        <taxon>Fagales</taxon>
        <taxon>Juglandaceae</taxon>
        <taxon>Juglans</taxon>
    </lineage>
</organism>
<evidence type="ECO:0000313" key="13">
    <source>
        <dbReference type="RefSeq" id="XP_018808691.1"/>
    </source>
</evidence>
<dbReference type="InterPro" id="IPR005124">
    <property type="entry name" value="V-ATPase_G"/>
</dbReference>
<comment type="similarity">
    <text evidence="2 6">Belongs to the V-ATPase G subunit family.</text>
</comment>
<evidence type="ECO:0000256" key="5">
    <source>
        <dbReference type="ARBA" id="ARBA00023065"/>
    </source>
</evidence>
<dbReference type="Pfam" id="PF03179">
    <property type="entry name" value="V-ATPase_G"/>
    <property type="match status" value="1"/>
</dbReference>
<evidence type="ECO:0000313" key="9">
    <source>
        <dbReference type="RefSeq" id="XP_018808684.1"/>
    </source>
</evidence>
<keyword evidence="5 6" id="KW-0406">Ion transport</keyword>
<gene>
    <name evidence="9 10 11 12 13" type="primary">LOC108981892</name>
</gene>
<dbReference type="RefSeq" id="XP_018808691.1">
    <property type="nucleotide sequence ID" value="XM_018953146.2"/>
</dbReference>
<dbReference type="KEGG" id="jre:108981892"/>
<dbReference type="OrthoDB" id="250802at2759"/>
<proteinExistence type="inferred from homology"/>
<evidence type="ECO:0000313" key="12">
    <source>
        <dbReference type="RefSeq" id="XP_018808689.1"/>
    </source>
</evidence>
<protein>
    <recommendedName>
        <fullName evidence="6">V-type proton ATPase subunit G</fullName>
    </recommendedName>
</protein>
<dbReference type="Gramene" id="Jr03_21750_p1">
    <property type="protein sequence ID" value="cds.Jr03_21750_p1"/>
    <property type="gene ID" value="Jr03_21750"/>
</dbReference>
<evidence type="ECO:0000313" key="8">
    <source>
        <dbReference type="Proteomes" id="UP000235220"/>
    </source>
</evidence>
<evidence type="ECO:0000256" key="3">
    <source>
        <dbReference type="ARBA" id="ARBA00022448"/>
    </source>
</evidence>